<reference evidence="1 2" key="1">
    <citation type="submission" date="2018-08" db="EMBL/GenBank/DDBJ databases">
        <title>The draft genome squence of Brumimicrobium sp. N62.</title>
        <authorList>
            <person name="Du Z.-J."/>
            <person name="Luo H.-R."/>
        </authorList>
    </citation>
    <scope>NUCLEOTIDE SEQUENCE [LARGE SCALE GENOMIC DNA]</scope>
    <source>
        <strain evidence="1 2">N62</strain>
    </source>
</reference>
<proteinExistence type="predicted"/>
<sequence length="150" mass="17233">MNNEVIKVKGTRMNKLKTWLFSGSILLFASCDFEAGGSNEIETEEILETGRWKLIESDKVFKNFQSGLKFSKDNQVFSIDSQGGYVASPHERIYTLSADTLRIIDYRYEPNFLYEKGTNILLIKELTEDKLILESIHPEPNAKLSFEKID</sequence>
<gene>
    <name evidence="1" type="ORF">DXU93_10580</name>
</gene>
<evidence type="ECO:0000313" key="2">
    <source>
        <dbReference type="Proteomes" id="UP000257127"/>
    </source>
</evidence>
<protein>
    <recommendedName>
        <fullName evidence="3">Lipocalin-like domain-containing protein</fullName>
    </recommendedName>
</protein>
<dbReference type="AlphaFoldDB" id="A0A3E1EWP8"/>
<keyword evidence="2" id="KW-1185">Reference proteome</keyword>
<dbReference type="EMBL" id="QURB01000006">
    <property type="protein sequence ID" value="RFC53981.1"/>
    <property type="molecule type" value="Genomic_DNA"/>
</dbReference>
<evidence type="ECO:0008006" key="3">
    <source>
        <dbReference type="Google" id="ProtNLM"/>
    </source>
</evidence>
<comment type="caution">
    <text evidence="1">The sequence shown here is derived from an EMBL/GenBank/DDBJ whole genome shotgun (WGS) entry which is preliminary data.</text>
</comment>
<evidence type="ECO:0000313" key="1">
    <source>
        <dbReference type="EMBL" id="RFC53981.1"/>
    </source>
</evidence>
<name>A0A3E1EWP8_9FLAO</name>
<dbReference type="PROSITE" id="PS51257">
    <property type="entry name" value="PROKAR_LIPOPROTEIN"/>
    <property type="match status" value="1"/>
</dbReference>
<accession>A0A3E1EWP8</accession>
<organism evidence="1 2">
    <name type="scientific">Brumimicrobium aurantiacum</name>
    <dbReference type="NCBI Taxonomy" id="1737063"/>
    <lineage>
        <taxon>Bacteria</taxon>
        <taxon>Pseudomonadati</taxon>
        <taxon>Bacteroidota</taxon>
        <taxon>Flavobacteriia</taxon>
        <taxon>Flavobacteriales</taxon>
        <taxon>Crocinitomicaceae</taxon>
        <taxon>Brumimicrobium</taxon>
    </lineage>
</organism>
<dbReference type="Proteomes" id="UP000257127">
    <property type="component" value="Unassembled WGS sequence"/>
</dbReference>